<feature type="region of interest" description="Disordered" evidence="1">
    <location>
        <begin position="606"/>
        <end position="819"/>
    </location>
</feature>
<organism evidence="2 3">
    <name type="scientific">Chaetomium fimeti</name>
    <dbReference type="NCBI Taxonomy" id="1854472"/>
    <lineage>
        <taxon>Eukaryota</taxon>
        <taxon>Fungi</taxon>
        <taxon>Dikarya</taxon>
        <taxon>Ascomycota</taxon>
        <taxon>Pezizomycotina</taxon>
        <taxon>Sordariomycetes</taxon>
        <taxon>Sordariomycetidae</taxon>
        <taxon>Sordariales</taxon>
        <taxon>Chaetomiaceae</taxon>
        <taxon>Chaetomium</taxon>
    </lineage>
</organism>
<dbReference type="AlphaFoldDB" id="A0AAE0LT18"/>
<feature type="compositionally biased region" description="Pro residues" evidence="1">
    <location>
        <begin position="235"/>
        <end position="244"/>
    </location>
</feature>
<feature type="compositionally biased region" description="Pro residues" evidence="1">
    <location>
        <begin position="385"/>
        <end position="399"/>
    </location>
</feature>
<dbReference type="RefSeq" id="XP_062659976.1">
    <property type="nucleotide sequence ID" value="XM_062806028.1"/>
</dbReference>
<proteinExistence type="predicted"/>
<feature type="compositionally biased region" description="Basic and acidic residues" evidence="1">
    <location>
        <begin position="199"/>
        <end position="210"/>
    </location>
</feature>
<feature type="compositionally biased region" description="Basic and acidic residues" evidence="1">
    <location>
        <begin position="248"/>
        <end position="265"/>
    </location>
</feature>
<dbReference type="EMBL" id="JAUEPN010000004">
    <property type="protein sequence ID" value="KAK3296462.1"/>
    <property type="molecule type" value="Genomic_DNA"/>
</dbReference>
<name>A0AAE0LT18_9PEZI</name>
<feature type="compositionally biased region" description="Polar residues" evidence="1">
    <location>
        <begin position="1"/>
        <end position="14"/>
    </location>
</feature>
<feature type="compositionally biased region" description="Basic and acidic residues" evidence="1">
    <location>
        <begin position="725"/>
        <end position="745"/>
    </location>
</feature>
<feature type="compositionally biased region" description="Basic and acidic residues" evidence="1">
    <location>
        <begin position="760"/>
        <end position="772"/>
    </location>
</feature>
<evidence type="ECO:0000313" key="3">
    <source>
        <dbReference type="Proteomes" id="UP001278766"/>
    </source>
</evidence>
<keyword evidence="3" id="KW-1185">Reference proteome</keyword>
<dbReference type="GeneID" id="87842976"/>
<comment type="caution">
    <text evidence="2">The sequence shown here is derived from an EMBL/GenBank/DDBJ whole genome shotgun (WGS) entry which is preliminary data.</text>
</comment>
<feature type="region of interest" description="Disordered" evidence="1">
    <location>
        <begin position="1"/>
        <end position="132"/>
    </location>
</feature>
<accession>A0AAE0LT18</accession>
<protein>
    <submittedName>
        <fullName evidence="2">Uncharacterized protein</fullName>
    </submittedName>
</protein>
<reference evidence="2" key="1">
    <citation type="journal article" date="2023" name="Mol. Phylogenet. Evol.">
        <title>Genome-scale phylogeny and comparative genomics of the fungal order Sordariales.</title>
        <authorList>
            <person name="Hensen N."/>
            <person name="Bonometti L."/>
            <person name="Westerberg I."/>
            <person name="Brannstrom I.O."/>
            <person name="Guillou S."/>
            <person name="Cros-Aarteil S."/>
            <person name="Calhoun S."/>
            <person name="Haridas S."/>
            <person name="Kuo A."/>
            <person name="Mondo S."/>
            <person name="Pangilinan J."/>
            <person name="Riley R."/>
            <person name="LaButti K."/>
            <person name="Andreopoulos B."/>
            <person name="Lipzen A."/>
            <person name="Chen C."/>
            <person name="Yan M."/>
            <person name="Daum C."/>
            <person name="Ng V."/>
            <person name="Clum A."/>
            <person name="Steindorff A."/>
            <person name="Ohm R.A."/>
            <person name="Martin F."/>
            <person name="Silar P."/>
            <person name="Natvig D.O."/>
            <person name="Lalanne C."/>
            <person name="Gautier V."/>
            <person name="Ament-Velasquez S.L."/>
            <person name="Kruys A."/>
            <person name="Hutchinson M.I."/>
            <person name="Powell A.J."/>
            <person name="Barry K."/>
            <person name="Miller A.N."/>
            <person name="Grigoriev I.V."/>
            <person name="Debuchy R."/>
            <person name="Gladieux P."/>
            <person name="Hiltunen Thoren M."/>
            <person name="Johannesson H."/>
        </authorList>
    </citation>
    <scope>NUCLEOTIDE SEQUENCE</scope>
    <source>
        <strain evidence="2">CBS 168.71</strain>
    </source>
</reference>
<feature type="compositionally biased region" description="Polar residues" evidence="1">
    <location>
        <begin position="302"/>
        <end position="317"/>
    </location>
</feature>
<evidence type="ECO:0000313" key="2">
    <source>
        <dbReference type="EMBL" id="KAK3296462.1"/>
    </source>
</evidence>
<evidence type="ECO:0000256" key="1">
    <source>
        <dbReference type="SAM" id="MobiDB-lite"/>
    </source>
</evidence>
<gene>
    <name evidence="2" type="ORF">B0H64DRAFT_432999</name>
</gene>
<feature type="compositionally biased region" description="Pro residues" evidence="1">
    <location>
        <begin position="561"/>
        <end position="570"/>
    </location>
</feature>
<feature type="compositionally biased region" description="Acidic residues" evidence="1">
    <location>
        <begin position="800"/>
        <end position="813"/>
    </location>
</feature>
<feature type="compositionally biased region" description="Basic and acidic residues" evidence="1">
    <location>
        <begin position="274"/>
        <end position="283"/>
    </location>
</feature>
<dbReference type="Proteomes" id="UP001278766">
    <property type="component" value="Unassembled WGS sequence"/>
</dbReference>
<reference evidence="2" key="2">
    <citation type="submission" date="2023-06" db="EMBL/GenBank/DDBJ databases">
        <authorList>
            <consortium name="Lawrence Berkeley National Laboratory"/>
            <person name="Haridas S."/>
            <person name="Hensen N."/>
            <person name="Bonometti L."/>
            <person name="Westerberg I."/>
            <person name="Brannstrom I.O."/>
            <person name="Guillou S."/>
            <person name="Cros-Aarteil S."/>
            <person name="Calhoun S."/>
            <person name="Kuo A."/>
            <person name="Mondo S."/>
            <person name="Pangilinan J."/>
            <person name="Riley R."/>
            <person name="Labutti K."/>
            <person name="Andreopoulos B."/>
            <person name="Lipzen A."/>
            <person name="Chen C."/>
            <person name="Yanf M."/>
            <person name="Daum C."/>
            <person name="Ng V."/>
            <person name="Clum A."/>
            <person name="Steindorff A."/>
            <person name="Ohm R."/>
            <person name="Martin F."/>
            <person name="Silar P."/>
            <person name="Natvig D."/>
            <person name="Lalanne C."/>
            <person name="Gautier V."/>
            <person name="Ament-Velasquez S.L."/>
            <person name="Kruys A."/>
            <person name="Hutchinson M.I."/>
            <person name="Powell A.J."/>
            <person name="Barry K."/>
            <person name="Miller A.N."/>
            <person name="Grigoriev I.V."/>
            <person name="Debuchy R."/>
            <person name="Gladieux P."/>
            <person name="Thoren M.H."/>
            <person name="Johannesson H."/>
        </authorList>
    </citation>
    <scope>NUCLEOTIDE SEQUENCE</scope>
    <source>
        <strain evidence="2">CBS 168.71</strain>
    </source>
</reference>
<feature type="region of interest" description="Disordered" evidence="1">
    <location>
        <begin position="152"/>
        <end position="593"/>
    </location>
</feature>
<feature type="compositionally biased region" description="Polar residues" evidence="1">
    <location>
        <begin position="369"/>
        <end position="378"/>
    </location>
</feature>
<feature type="compositionally biased region" description="Basic and acidic residues" evidence="1">
    <location>
        <begin position="44"/>
        <end position="102"/>
    </location>
</feature>
<sequence>MAPRQQQHTFTTVPNPLGMQGLMARPTDGPQSKPPMTSKQAQKLYREATRGPRLSRAEQRRVEREEQDRIRRELDRDRQTTRARALRDRQRDKDRRARDDRKRKGLPLVEPRASQGTISRFLRGNGAGRKRDAVGEAVGVAVGLPPVREEVEVEVAGDSRSSTEDGVGGGNTLAGEAAGIISEGKRRRLGDGLEEGNDDTEKTTEIKGVEVKGVGIPAKGVERPGGEDLTANGPQPTPSGPGPAPLGKRADKGVTRGEGKGDLMSEKGNPLETPRSKEPKGPRTETTPGRKTSPEDTKPCPASNSTGNTAHTENAKTTGDVVTMKALAKPPVSRPSRLGTPDQPTSGREKGMLGTTPDPAPKKTPLNKPAQTPNPQSHTARPPQQQRPPKPAPVQPPPTRKVLQETTNTPNRIRPPPGSDSASKFALPSKPSRATQRQSPAAVPAFKQPRPRTPGIGGHKPQFLPPHVRNSTTSSRSTTPSPPAKDDFYSAPPTSTQLFIMSHIDDLCPSPTQEARELRGDPPTAVQPVKPAPRQQPQIPSFKGDRPRQPTRQVARVQTTMPPPPRPTVPAEPARGRPVKVEPTTATKPCDVPAIPFISTQDLLFSSQDLRDVEEPTTTPSRTGGTKTSNKPPPFQRRSAAVQRPSPLSDYSPRAPAQPHTTPRSRTKPATVGAKQLLAPVSADRSSGAVCGKKGDCLEPKYLFAKKQSRQESRSGTPQCPAILEAKDAAPADAQRRPPPREKPRFFGSSDELAVALALDRSKKTHDEEERRRHGGRGLPQNAGREGMVNPTDTASQETDYGDPELDSIDFEDLVTAMS</sequence>
<feature type="compositionally biased region" description="Low complexity" evidence="1">
    <location>
        <begin position="616"/>
        <end position="629"/>
    </location>
</feature>